<proteinExistence type="predicted"/>
<evidence type="ECO:0000313" key="1">
    <source>
        <dbReference type="EMBL" id="MFD1002502.1"/>
    </source>
</evidence>
<dbReference type="EMBL" id="JBHTKA010000008">
    <property type="protein sequence ID" value="MFD1002502.1"/>
    <property type="molecule type" value="Genomic_DNA"/>
</dbReference>
<organism evidence="1 2">
    <name type="scientific">Ohtaekwangia kribbensis</name>
    <dbReference type="NCBI Taxonomy" id="688913"/>
    <lineage>
        <taxon>Bacteria</taxon>
        <taxon>Pseudomonadati</taxon>
        <taxon>Bacteroidota</taxon>
        <taxon>Cytophagia</taxon>
        <taxon>Cytophagales</taxon>
        <taxon>Fulvivirgaceae</taxon>
        <taxon>Ohtaekwangia</taxon>
    </lineage>
</organism>
<protein>
    <recommendedName>
        <fullName evidence="3">Lipoprotein</fullName>
    </recommendedName>
</protein>
<evidence type="ECO:0008006" key="3">
    <source>
        <dbReference type="Google" id="ProtNLM"/>
    </source>
</evidence>
<evidence type="ECO:0000313" key="2">
    <source>
        <dbReference type="Proteomes" id="UP001597112"/>
    </source>
</evidence>
<comment type="caution">
    <text evidence="1">The sequence shown here is derived from an EMBL/GenBank/DDBJ whole genome shotgun (WGS) entry which is preliminary data.</text>
</comment>
<dbReference type="RefSeq" id="WP_377583684.1">
    <property type="nucleotide sequence ID" value="NZ_JBHTKA010000008.1"/>
</dbReference>
<gene>
    <name evidence="1" type="ORF">ACFQ21_24470</name>
</gene>
<name>A0ABW3K949_9BACT</name>
<dbReference type="PROSITE" id="PS51257">
    <property type="entry name" value="PROKAR_LIPOPROTEIN"/>
    <property type="match status" value="1"/>
</dbReference>
<dbReference type="Proteomes" id="UP001597112">
    <property type="component" value="Unassembled WGS sequence"/>
</dbReference>
<reference evidence="2" key="1">
    <citation type="journal article" date="2019" name="Int. J. Syst. Evol. Microbiol.">
        <title>The Global Catalogue of Microorganisms (GCM) 10K type strain sequencing project: providing services to taxonomists for standard genome sequencing and annotation.</title>
        <authorList>
            <consortium name="The Broad Institute Genomics Platform"/>
            <consortium name="The Broad Institute Genome Sequencing Center for Infectious Disease"/>
            <person name="Wu L."/>
            <person name="Ma J."/>
        </authorList>
    </citation>
    <scope>NUCLEOTIDE SEQUENCE [LARGE SCALE GENOMIC DNA]</scope>
    <source>
        <strain evidence="2">CCUG 58938</strain>
    </source>
</reference>
<keyword evidence="2" id="KW-1185">Reference proteome</keyword>
<accession>A0ABW3K949</accession>
<sequence length="175" mass="20197">MKRFLVYLILVAVISCKEVTYKEPQPKGVERLHSIPHTLQGKYVLPEDNRATRDTLVVLSGRYYASSDPLGGSVLSDSLMIKHYQGFYFININDKPEWLLRVIQQEKNGDITCYMLQEKDSLFNGMLQHLSKEIKIDSVKLKNETLYQIDPSPKKLITLLKNGYFKKTATLKKIE</sequence>